<accession>R7AQX2</accession>
<dbReference type="InterPro" id="IPR013785">
    <property type="entry name" value="Aldolase_TIM"/>
</dbReference>
<dbReference type="HAMAP" id="MF_01014">
    <property type="entry name" value="HisA"/>
    <property type="match status" value="1"/>
</dbReference>
<comment type="subcellular location">
    <subcellularLocation>
        <location evidence="2 12 14">Cytoplasm</location>
    </subcellularLocation>
</comment>
<dbReference type="Proteomes" id="UP000018141">
    <property type="component" value="Unassembled WGS sequence"/>
</dbReference>
<evidence type="ECO:0000256" key="8">
    <source>
        <dbReference type="ARBA" id="ARBA00022605"/>
    </source>
</evidence>
<evidence type="ECO:0000256" key="7">
    <source>
        <dbReference type="ARBA" id="ARBA00022490"/>
    </source>
</evidence>
<dbReference type="AlphaFoldDB" id="R7AQX2"/>
<evidence type="ECO:0000256" key="14">
    <source>
        <dbReference type="RuleBase" id="RU003658"/>
    </source>
</evidence>
<dbReference type="EMBL" id="CBHH010000020">
    <property type="protein sequence ID" value="CDD55826.1"/>
    <property type="molecule type" value="Genomic_DNA"/>
</dbReference>
<dbReference type="UniPathway" id="UPA00031">
    <property type="reaction ID" value="UER00009"/>
</dbReference>
<evidence type="ECO:0000256" key="6">
    <source>
        <dbReference type="ARBA" id="ARBA00018464"/>
    </source>
</evidence>
<dbReference type="InterPro" id="IPR023016">
    <property type="entry name" value="HisA/PriA"/>
</dbReference>
<evidence type="ECO:0000313" key="16">
    <source>
        <dbReference type="Proteomes" id="UP000018141"/>
    </source>
</evidence>
<dbReference type="EC" id="5.3.1.16" evidence="5 12"/>
<evidence type="ECO:0000256" key="13">
    <source>
        <dbReference type="RuleBase" id="RU003657"/>
    </source>
</evidence>
<dbReference type="GO" id="GO:0003949">
    <property type="term" value="F:1-(5-phosphoribosyl)-5-[(5-phosphoribosylamino)methylideneamino]imidazole-4-carboxamide isomerase activity"/>
    <property type="evidence" value="ECO:0007669"/>
    <property type="project" value="UniProtKB-UniRule"/>
</dbReference>
<dbReference type="InterPro" id="IPR006062">
    <property type="entry name" value="His_biosynth"/>
</dbReference>
<protein>
    <recommendedName>
        <fullName evidence="6 12">1-(5-phosphoribosyl)-5-[(5-phosphoribosylamino)methylideneamino] imidazole-4-carboxamide isomerase</fullName>
        <ecNumber evidence="5 12">5.3.1.16</ecNumber>
    </recommendedName>
    <alternativeName>
        <fullName evidence="11 12">Phosphoribosylformimino-5-aminoimidazole carboxamide ribotide isomerase</fullName>
    </alternativeName>
</protein>
<dbReference type="Gene3D" id="3.20.20.70">
    <property type="entry name" value="Aldolase class I"/>
    <property type="match status" value="1"/>
</dbReference>
<keyword evidence="8 12" id="KW-0028">Amino-acid biosynthesis</keyword>
<dbReference type="PANTHER" id="PTHR43090">
    <property type="entry name" value="1-(5-PHOSPHORIBOSYL)-5-[(5-PHOSPHORIBOSYLAMINO)METHYLIDENEAMINO] IMIDAZOLE-4-CARBOXAMIDE ISOMERASE"/>
    <property type="match status" value="1"/>
</dbReference>
<dbReference type="InterPro" id="IPR011060">
    <property type="entry name" value="RibuloseP-bd_barrel"/>
</dbReference>
<dbReference type="GO" id="GO:0005737">
    <property type="term" value="C:cytoplasm"/>
    <property type="evidence" value="ECO:0007669"/>
    <property type="project" value="UniProtKB-SubCell"/>
</dbReference>
<dbReference type="InterPro" id="IPR006063">
    <property type="entry name" value="HisA_bact_arch"/>
</dbReference>
<keyword evidence="10 12" id="KW-0413">Isomerase</keyword>
<evidence type="ECO:0000256" key="5">
    <source>
        <dbReference type="ARBA" id="ARBA00012550"/>
    </source>
</evidence>
<dbReference type="CDD" id="cd04732">
    <property type="entry name" value="HisA"/>
    <property type="match status" value="1"/>
</dbReference>
<feature type="active site" description="Proton donor" evidence="12">
    <location>
        <position position="130"/>
    </location>
</feature>
<comment type="similarity">
    <text evidence="4 12 13">Belongs to the HisA/HisF family.</text>
</comment>
<dbReference type="NCBIfam" id="NF010112">
    <property type="entry name" value="PRK13585.1"/>
    <property type="match status" value="1"/>
</dbReference>
<evidence type="ECO:0000313" key="15">
    <source>
        <dbReference type="EMBL" id="CDD55826.1"/>
    </source>
</evidence>
<evidence type="ECO:0000256" key="11">
    <source>
        <dbReference type="ARBA" id="ARBA00030547"/>
    </source>
</evidence>
<evidence type="ECO:0000256" key="1">
    <source>
        <dbReference type="ARBA" id="ARBA00000901"/>
    </source>
</evidence>
<evidence type="ECO:0000256" key="3">
    <source>
        <dbReference type="ARBA" id="ARBA00005133"/>
    </source>
</evidence>
<comment type="catalytic activity">
    <reaction evidence="1 12 14">
        <text>1-(5-phospho-beta-D-ribosyl)-5-[(5-phospho-beta-D-ribosylamino)methylideneamino]imidazole-4-carboxamide = 5-[(5-phospho-1-deoxy-D-ribulos-1-ylimino)methylamino]-1-(5-phospho-beta-D-ribosyl)imidazole-4-carboxamide</text>
        <dbReference type="Rhea" id="RHEA:15469"/>
        <dbReference type="ChEBI" id="CHEBI:58435"/>
        <dbReference type="ChEBI" id="CHEBI:58525"/>
        <dbReference type="EC" id="5.3.1.16"/>
    </reaction>
</comment>
<gene>
    <name evidence="12" type="primary">hisA</name>
    <name evidence="15" type="ORF">BN656_00551</name>
</gene>
<feature type="active site" description="Proton acceptor" evidence="12">
    <location>
        <position position="8"/>
    </location>
</feature>
<evidence type="ECO:0000256" key="9">
    <source>
        <dbReference type="ARBA" id="ARBA00023102"/>
    </source>
</evidence>
<evidence type="ECO:0000256" key="2">
    <source>
        <dbReference type="ARBA" id="ARBA00004496"/>
    </source>
</evidence>
<dbReference type="PANTHER" id="PTHR43090:SF2">
    <property type="entry name" value="1-(5-PHOSPHORIBOSYL)-5-[(5-PHOSPHORIBOSYLAMINO)METHYLIDENEAMINO] IMIDAZOLE-4-CARBOXAMIDE ISOMERASE"/>
    <property type="match status" value="1"/>
</dbReference>
<dbReference type="InterPro" id="IPR044524">
    <property type="entry name" value="Isoase_HisA-like"/>
</dbReference>
<keyword evidence="9 12" id="KW-0368">Histidine biosynthesis</keyword>
<evidence type="ECO:0000256" key="12">
    <source>
        <dbReference type="HAMAP-Rule" id="MF_01014"/>
    </source>
</evidence>
<comment type="caution">
    <text evidence="15">The sequence shown here is derived from an EMBL/GenBank/DDBJ whole genome shotgun (WGS) entry which is preliminary data.</text>
</comment>
<name>R7AQX2_9FIRM</name>
<dbReference type="SUPFAM" id="SSF51366">
    <property type="entry name" value="Ribulose-phoshate binding barrel"/>
    <property type="match status" value="1"/>
</dbReference>
<comment type="pathway">
    <text evidence="3 12 14">Amino-acid biosynthesis; L-histidine biosynthesis; L-histidine from 5-phospho-alpha-D-ribose 1-diphosphate: step 4/9.</text>
</comment>
<sequence>MRLYPAIDIKDGKCVRLTQGLFDNVNVYSDTPWEIAKEFEKAGAKFIHVVDLDGALKGRSVNAEVIRKIASSVNIPIELGGGIRTLGNIKEVLELGVYRAIIGTKAVENPEFIREAIERFGAEHIVVGVDARDGYVAVEGWEKLSDKTALSMALAMKDMGVKTIVYTDISKDGMLQGPNVEQTKLLSDKTGIDIIASGGVSGMDDLRNIQNAGIHGAIIGKAIYEKRINLKEAVDEFEER</sequence>
<evidence type="ECO:0000256" key="4">
    <source>
        <dbReference type="ARBA" id="ARBA00009667"/>
    </source>
</evidence>
<proteinExistence type="inferred from homology"/>
<dbReference type="GO" id="GO:0000162">
    <property type="term" value="P:L-tryptophan biosynthetic process"/>
    <property type="evidence" value="ECO:0007669"/>
    <property type="project" value="TreeGrafter"/>
</dbReference>
<dbReference type="GO" id="GO:0000105">
    <property type="term" value="P:L-histidine biosynthetic process"/>
    <property type="evidence" value="ECO:0007669"/>
    <property type="project" value="UniProtKB-UniRule"/>
</dbReference>
<dbReference type="Pfam" id="PF00977">
    <property type="entry name" value="His_biosynth"/>
    <property type="match status" value="1"/>
</dbReference>
<evidence type="ECO:0000256" key="10">
    <source>
        <dbReference type="ARBA" id="ARBA00023235"/>
    </source>
</evidence>
<dbReference type="FunFam" id="3.20.20.70:FF:000009">
    <property type="entry name" value="1-(5-phosphoribosyl)-5-[(5-phosphoribosylamino)methylideneamino] imidazole-4-carboxamide isomerase"/>
    <property type="match status" value="1"/>
</dbReference>
<reference evidence="15" key="1">
    <citation type="submission" date="2012-11" db="EMBL/GenBank/DDBJ databases">
        <title>Dependencies among metagenomic species, viruses, plasmids and units of genetic variation.</title>
        <authorList>
            <person name="Nielsen H.B."/>
            <person name="Almeida M."/>
            <person name="Juncker A.S."/>
            <person name="Rasmussen S."/>
            <person name="Li J."/>
            <person name="Sunagawa S."/>
            <person name="Plichta D."/>
            <person name="Gautier L."/>
            <person name="Le Chatelier E."/>
            <person name="Peletier E."/>
            <person name="Bonde I."/>
            <person name="Nielsen T."/>
            <person name="Manichanh C."/>
            <person name="Arumugam M."/>
            <person name="Batto J."/>
            <person name="Santos M.B.Q.D."/>
            <person name="Blom N."/>
            <person name="Borruel N."/>
            <person name="Burgdorf K.S."/>
            <person name="Boumezbeur F."/>
            <person name="Casellas F."/>
            <person name="Dore J."/>
            <person name="Guarner F."/>
            <person name="Hansen T."/>
            <person name="Hildebrand F."/>
            <person name="Kaas R.S."/>
            <person name="Kennedy S."/>
            <person name="Kristiansen K."/>
            <person name="Kultima J.R."/>
            <person name="Leonard P."/>
            <person name="Levenez F."/>
            <person name="Lund O."/>
            <person name="Moumen B."/>
            <person name="Le Paslier D."/>
            <person name="Pons N."/>
            <person name="Pedersen O."/>
            <person name="Prifti E."/>
            <person name="Qin J."/>
            <person name="Raes J."/>
            <person name="Tap J."/>
            <person name="Tims S."/>
            <person name="Ussery D.W."/>
            <person name="Yamada T."/>
            <person name="MetaHit consortium"/>
            <person name="Renault P."/>
            <person name="Sicheritz-Ponten T."/>
            <person name="Bork P."/>
            <person name="Wang J."/>
            <person name="Brunak S."/>
            <person name="Ehrlich S.D."/>
        </authorList>
    </citation>
    <scope>NUCLEOTIDE SEQUENCE [LARGE SCALE GENOMIC DNA]</scope>
</reference>
<organism evidence="15 16">
    <name type="scientific">Bacteroides pectinophilus CAG:437</name>
    <dbReference type="NCBI Taxonomy" id="1263051"/>
    <lineage>
        <taxon>Bacteria</taxon>
        <taxon>Bacillati</taxon>
        <taxon>Bacillota</taxon>
        <taxon>Clostridia</taxon>
        <taxon>Eubacteriales</taxon>
    </lineage>
</organism>
<dbReference type="NCBIfam" id="TIGR00007">
    <property type="entry name" value="1-(5-phosphoribosyl)-5-[(5-phosphoribosylamino)methylideneamino]imidazole-4-carboxamide isomerase"/>
    <property type="match status" value="1"/>
</dbReference>
<keyword evidence="7 12" id="KW-0963">Cytoplasm</keyword>